<keyword evidence="8" id="KW-1185">Reference proteome</keyword>
<evidence type="ECO:0000256" key="2">
    <source>
        <dbReference type="ARBA" id="ARBA00022448"/>
    </source>
</evidence>
<reference evidence="7 8" key="1">
    <citation type="submission" date="2020-06" db="EMBL/GenBank/DDBJ databases">
        <title>Genome sequence of 2 isolates from Red Sea Mangroves.</title>
        <authorList>
            <person name="Sefrji F."/>
            <person name="Michoud G."/>
            <person name="Merlino G."/>
            <person name="Daffonchio D."/>
        </authorList>
    </citation>
    <scope>NUCLEOTIDE SEQUENCE [LARGE SCALE GENOMIC DNA]</scope>
    <source>
        <strain evidence="7 8">R1DC25</strain>
    </source>
</reference>
<evidence type="ECO:0000256" key="5">
    <source>
        <dbReference type="ARBA" id="ARBA00022970"/>
    </source>
</evidence>
<keyword evidence="5" id="KW-0029">Amino-acid transport</keyword>
<dbReference type="EMBL" id="CP058214">
    <property type="protein sequence ID" value="QPC43112.1"/>
    <property type="molecule type" value="Genomic_DNA"/>
</dbReference>
<dbReference type="KEGG" id="kmn:HW532_10680"/>
<dbReference type="PROSITE" id="PS50893">
    <property type="entry name" value="ABC_TRANSPORTER_2"/>
    <property type="match status" value="1"/>
</dbReference>
<dbReference type="GO" id="GO:0015807">
    <property type="term" value="P:L-amino acid transport"/>
    <property type="evidence" value="ECO:0007669"/>
    <property type="project" value="TreeGrafter"/>
</dbReference>
<dbReference type="PANTHER" id="PTHR43820">
    <property type="entry name" value="HIGH-AFFINITY BRANCHED-CHAIN AMINO ACID TRANSPORT ATP-BINDING PROTEIN LIVF"/>
    <property type="match status" value="1"/>
</dbReference>
<dbReference type="PANTHER" id="PTHR43820:SF2">
    <property type="entry name" value="ABC TRANSPORTER ATP-BINDING PROTEIN"/>
    <property type="match status" value="1"/>
</dbReference>
<dbReference type="GO" id="GO:0015658">
    <property type="term" value="F:branched-chain amino acid transmembrane transporter activity"/>
    <property type="evidence" value="ECO:0007669"/>
    <property type="project" value="TreeGrafter"/>
</dbReference>
<evidence type="ECO:0000256" key="3">
    <source>
        <dbReference type="ARBA" id="ARBA00022741"/>
    </source>
</evidence>
<feature type="domain" description="ABC transporter" evidence="6">
    <location>
        <begin position="2"/>
        <end position="234"/>
    </location>
</feature>
<dbReference type="SMART" id="SM00382">
    <property type="entry name" value="AAA"/>
    <property type="match status" value="1"/>
</dbReference>
<dbReference type="Proteomes" id="UP000593594">
    <property type="component" value="Chromosome"/>
</dbReference>
<dbReference type="GO" id="GO:0016887">
    <property type="term" value="F:ATP hydrolysis activity"/>
    <property type="evidence" value="ECO:0007669"/>
    <property type="project" value="InterPro"/>
</dbReference>
<dbReference type="PROSITE" id="PS00211">
    <property type="entry name" value="ABC_TRANSPORTER_1"/>
    <property type="match status" value="1"/>
</dbReference>
<dbReference type="CDD" id="cd03224">
    <property type="entry name" value="ABC_TM1139_LivF_branched"/>
    <property type="match status" value="1"/>
</dbReference>
<dbReference type="InterPro" id="IPR017871">
    <property type="entry name" value="ABC_transporter-like_CS"/>
</dbReference>
<dbReference type="InterPro" id="IPR003593">
    <property type="entry name" value="AAA+_ATPase"/>
</dbReference>
<accession>A0A7S8C4B1</accession>
<dbReference type="InterPro" id="IPR003439">
    <property type="entry name" value="ABC_transporter-like_ATP-bd"/>
</dbReference>
<gene>
    <name evidence="7" type="ORF">HW532_10680</name>
</gene>
<evidence type="ECO:0000313" key="8">
    <source>
        <dbReference type="Proteomes" id="UP000593594"/>
    </source>
</evidence>
<evidence type="ECO:0000259" key="6">
    <source>
        <dbReference type="PROSITE" id="PS50893"/>
    </source>
</evidence>
<dbReference type="Pfam" id="PF00005">
    <property type="entry name" value="ABC_tran"/>
    <property type="match status" value="1"/>
</dbReference>
<dbReference type="InterPro" id="IPR027417">
    <property type="entry name" value="P-loop_NTPase"/>
</dbReference>
<dbReference type="AlphaFoldDB" id="A0A7S8C4B1"/>
<proteinExistence type="inferred from homology"/>
<protein>
    <submittedName>
        <fullName evidence="7">ABC transporter ATP-binding protein</fullName>
    </submittedName>
</protein>
<dbReference type="GO" id="GO:0005524">
    <property type="term" value="F:ATP binding"/>
    <property type="evidence" value="ECO:0007669"/>
    <property type="project" value="UniProtKB-KW"/>
</dbReference>
<sequence length="234" mass="25289">MLEIGGLHTGYGETRVIHGLDLVARAGRVTAILGRNGAGKTTTLKAVMGLLPVLEGEISLAGERIGGLAPFEIARRGIAYVPETRDIFPSLTVRENLALAARIAPVGDAPRWTMARVLELFPRLGERMDNGGNQLSGGEQQMLAIARALLMNPRLLILDEPTEGLAPIIVRQIHDKLMELKADGLTMLLVEQNFGFATSLADEVCMMGRGTCVWRGTPGCIQADRELQARWLGV</sequence>
<keyword evidence="4 7" id="KW-0067">ATP-binding</keyword>
<keyword evidence="2" id="KW-0813">Transport</keyword>
<dbReference type="InterPro" id="IPR052156">
    <property type="entry name" value="BCAA_Transport_ATP-bd_LivF"/>
</dbReference>
<dbReference type="RefSeq" id="WP_213164353.1">
    <property type="nucleotide sequence ID" value="NZ_CP058214.1"/>
</dbReference>
<organism evidence="7 8">
    <name type="scientific">Kaustia mangrovi</name>
    <dbReference type="NCBI Taxonomy" id="2593653"/>
    <lineage>
        <taxon>Bacteria</taxon>
        <taxon>Pseudomonadati</taxon>
        <taxon>Pseudomonadota</taxon>
        <taxon>Alphaproteobacteria</taxon>
        <taxon>Hyphomicrobiales</taxon>
        <taxon>Parvibaculaceae</taxon>
        <taxon>Kaustia</taxon>
    </lineage>
</organism>
<evidence type="ECO:0000313" key="7">
    <source>
        <dbReference type="EMBL" id="QPC43112.1"/>
    </source>
</evidence>
<evidence type="ECO:0000256" key="1">
    <source>
        <dbReference type="ARBA" id="ARBA00005417"/>
    </source>
</evidence>
<comment type="similarity">
    <text evidence="1">Belongs to the ABC transporter superfamily.</text>
</comment>
<dbReference type="Gene3D" id="3.40.50.300">
    <property type="entry name" value="P-loop containing nucleotide triphosphate hydrolases"/>
    <property type="match status" value="1"/>
</dbReference>
<name>A0A7S8C4B1_9HYPH</name>
<dbReference type="SUPFAM" id="SSF52540">
    <property type="entry name" value="P-loop containing nucleoside triphosphate hydrolases"/>
    <property type="match status" value="1"/>
</dbReference>
<evidence type="ECO:0000256" key="4">
    <source>
        <dbReference type="ARBA" id="ARBA00022840"/>
    </source>
</evidence>
<keyword evidence="3" id="KW-0547">Nucleotide-binding</keyword>